<feature type="signal peptide" evidence="1">
    <location>
        <begin position="1"/>
        <end position="26"/>
    </location>
</feature>
<dbReference type="RefSeq" id="WP_141199035.1">
    <property type="nucleotide sequence ID" value="NZ_CP041186.1"/>
</dbReference>
<dbReference type="OrthoDB" id="5525875at2"/>
<name>A0A4Y6PW78_PERCE</name>
<accession>A0A4Y6PW78</accession>
<sequence length="202" mass="21243">MLAKRKLILSVLVVLAVLLSAGSAFADGVGSTASAKKQTRLMSVTFSPVHLLFPIVELTGEFKADDNWGAAIIGGYGSLTQNDGVLGEQTYDVWEVGGQFRYYALGDFDHGLQVGGEVLYVNVSNDIETSSGTVSGTGEGVAVGPFIGYKIATDLGFTFDGQLGYQRVGIGAEAKNESSGDSVTDESSDWGPLLNLNIGWSF</sequence>
<evidence type="ECO:0000256" key="1">
    <source>
        <dbReference type="SAM" id="SignalP"/>
    </source>
</evidence>
<organism evidence="2 3">
    <name type="scientific">Persicimonas caeni</name>
    <dbReference type="NCBI Taxonomy" id="2292766"/>
    <lineage>
        <taxon>Bacteria</taxon>
        <taxon>Deltaproteobacteria</taxon>
        <taxon>Bradymonadales</taxon>
        <taxon>Bradymonadaceae</taxon>
        <taxon>Persicimonas</taxon>
    </lineage>
</organism>
<dbReference type="AlphaFoldDB" id="A0A4Y6PW78"/>
<dbReference type="SUPFAM" id="SSF103515">
    <property type="entry name" value="Autotransporter"/>
    <property type="match status" value="1"/>
</dbReference>
<accession>A0A5B8Y7K9</accession>
<keyword evidence="3" id="KW-1185">Reference proteome</keyword>
<protein>
    <submittedName>
        <fullName evidence="2">Autotransporter domain-containing protein</fullName>
    </submittedName>
</protein>
<keyword evidence="1" id="KW-0732">Signal</keyword>
<dbReference type="EMBL" id="CP041186">
    <property type="protein sequence ID" value="QDG52568.1"/>
    <property type="molecule type" value="Genomic_DNA"/>
</dbReference>
<proteinExistence type="predicted"/>
<evidence type="ECO:0000313" key="3">
    <source>
        <dbReference type="Proteomes" id="UP000315995"/>
    </source>
</evidence>
<feature type="chain" id="PRO_5030106552" evidence="1">
    <location>
        <begin position="27"/>
        <end position="202"/>
    </location>
</feature>
<gene>
    <name evidence="2" type="ORF">FIV42_18050</name>
</gene>
<dbReference type="Proteomes" id="UP000315995">
    <property type="component" value="Chromosome"/>
</dbReference>
<dbReference type="InterPro" id="IPR036709">
    <property type="entry name" value="Autotransporte_beta_dom_sf"/>
</dbReference>
<evidence type="ECO:0000313" key="2">
    <source>
        <dbReference type="EMBL" id="QDG52568.1"/>
    </source>
</evidence>
<reference evidence="2 3" key="1">
    <citation type="submission" date="2019-06" db="EMBL/GenBank/DDBJ databases">
        <title>Persicimonas caeni gen. nov., sp. nov., a predatory bacterium isolated from solar saltern.</title>
        <authorList>
            <person name="Wang S."/>
        </authorList>
    </citation>
    <scope>NUCLEOTIDE SEQUENCE [LARGE SCALE GENOMIC DNA]</scope>
    <source>
        <strain evidence="2 3">YN101</strain>
    </source>
</reference>